<keyword evidence="2 3" id="KW-0413">Isomerase</keyword>
<evidence type="ECO:0000256" key="1">
    <source>
        <dbReference type="ARBA" id="ARBA00022737"/>
    </source>
</evidence>
<organism evidence="6 7">
    <name type="scientific">Metarhizium guizhouense (strain ARSEF 977)</name>
    <dbReference type="NCBI Taxonomy" id="1276136"/>
    <lineage>
        <taxon>Eukaryota</taxon>
        <taxon>Fungi</taxon>
        <taxon>Dikarya</taxon>
        <taxon>Ascomycota</taxon>
        <taxon>Pezizomycotina</taxon>
        <taxon>Sordariomycetes</taxon>
        <taxon>Hypocreomycetidae</taxon>
        <taxon>Hypocreales</taxon>
        <taxon>Clavicipitaceae</taxon>
        <taxon>Metarhizium</taxon>
    </lineage>
</organism>
<gene>
    <name evidence="6" type="ORF">MGU_08255</name>
</gene>
<accession>A0A0B4H4A1</accession>
<dbReference type="HOGENOM" id="CLU_019345_0_0_1"/>
<dbReference type="InterPro" id="IPR008930">
    <property type="entry name" value="Terpenoid_cyclase/PrenylTrfase"/>
</dbReference>
<dbReference type="AlphaFoldDB" id="A0A0B4H4A1"/>
<dbReference type="Pfam" id="PF13249">
    <property type="entry name" value="SQHop_cyclase_N"/>
    <property type="match status" value="1"/>
</dbReference>
<dbReference type="Gene3D" id="1.50.10.20">
    <property type="match status" value="2"/>
</dbReference>
<dbReference type="InterPro" id="IPR006400">
    <property type="entry name" value="Hopene-cyclase"/>
</dbReference>
<evidence type="ECO:0000259" key="4">
    <source>
        <dbReference type="Pfam" id="PF13243"/>
    </source>
</evidence>
<evidence type="ECO:0000256" key="3">
    <source>
        <dbReference type="RuleBase" id="RU362003"/>
    </source>
</evidence>
<dbReference type="PANTHER" id="PTHR11764:SF82">
    <property type="entry name" value="TERPENE CYCLASE_MUTASE FAMILY MEMBER"/>
    <property type="match status" value="1"/>
</dbReference>
<feature type="domain" description="Squalene cyclase C-terminal" evidence="4">
    <location>
        <begin position="328"/>
        <end position="663"/>
    </location>
</feature>
<dbReference type="InterPro" id="IPR018333">
    <property type="entry name" value="Squalene_cyclase"/>
</dbReference>
<protein>
    <recommendedName>
        <fullName evidence="3">Terpene cyclase/mutase family member</fullName>
        <ecNumber evidence="3">5.4.99.-</ecNumber>
    </recommendedName>
</protein>
<dbReference type="GO" id="GO:0016104">
    <property type="term" value="P:triterpenoid biosynthetic process"/>
    <property type="evidence" value="ECO:0007669"/>
    <property type="project" value="InterPro"/>
</dbReference>
<dbReference type="EC" id="5.4.99.-" evidence="3"/>
<name>A0A0B4H4A1_METGA</name>
<evidence type="ECO:0000313" key="7">
    <source>
        <dbReference type="Proteomes" id="UP000031192"/>
    </source>
</evidence>
<dbReference type="PANTHER" id="PTHR11764">
    <property type="entry name" value="TERPENE CYCLASE/MUTASE FAMILY MEMBER"/>
    <property type="match status" value="1"/>
</dbReference>
<feature type="domain" description="Squalene cyclase N-terminal" evidence="5">
    <location>
        <begin position="22"/>
        <end position="318"/>
    </location>
</feature>
<dbReference type="InterPro" id="IPR032696">
    <property type="entry name" value="SQ_cyclase_C"/>
</dbReference>
<keyword evidence="1" id="KW-0677">Repeat</keyword>
<evidence type="ECO:0000256" key="2">
    <source>
        <dbReference type="ARBA" id="ARBA00023235"/>
    </source>
</evidence>
<dbReference type="InterPro" id="IPR032697">
    <property type="entry name" value="SQ_cyclase_N"/>
</dbReference>
<keyword evidence="7" id="KW-1185">Reference proteome</keyword>
<dbReference type="NCBIfam" id="TIGR01507">
    <property type="entry name" value="hopene_cyclase"/>
    <property type="match status" value="1"/>
</dbReference>
<reference evidence="6 7" key="1">
    <citation type="journal article" date="2014" name="Proc. Natl. Acad. Sci. U.S.A.">
        <title>Trajectory and genomic determinants of fungal-pathogen speciation and host adaptation.</title>
        <authorList>
            <person name="Hu X."/>
            <person name="Xiao G."/>
            <person name="Zheng P."/>
            <person name="Shang Y."/>
            <person name="Su Y."/>
            <person name="Zhang X."/>
            <person name="Liu X."/>
            <person name="Zhan S."/>
            <person name="St Leger R.J."/>
            <person name="Wang C."/>
        </authorList>
    </citation>
    <scope>NUCLEOTIDE SEQUENCE [LARGE SCALE GENOMIC DNA]</scope>
    <source>
        <strain evidence="6 7">ARSEF 977</strain>
    </source>
</reference>
<proteinExistence type="inferred from homology"/>
<dbReference type="SUPFAM" id="SSF48239">
    <property type="entry name" value="Terpenoid cyclases/Protein prenyltransferases"/>
    <property type="match status" value="2"/>
</dbReference>
<sequence length="668" mass="74288">MSKVLESEYSASLATRARRSIDLAIEHAWNSAQPEGYWIGEQLSNSSVTAEHVFFHQSLGHKLLADEALYVSYLLSQQQDDGSWPLAPYCPGDVSTTSEVYLALKILGLSPTSTQMKKARQFIRKSGGVAKVRIFTRVYFAQFGLFPWDAVPQLPPEFILLPCLLPVNIYRLASWARATVIPLFIIRHHEPIYALPNGVSKDNDFLDELWLEPDHKMVAYSPSLLSWGKASSVSTFFSLVDRVLFWVGGAIKALPSRQYALELCKTWIVEHQEVQGDWAGIAIPMHFALQALLLEGYTLSDSKIRRGLAALERFTWRNKFGKHLQPCVSPTWDTVLMARGLCDAGVGCKDGRLQRAIEWIKSRQLLDSHGDWSVNNPNLAPGGFCFQYYNSWYPDVDDTAAVILAIVNHDRDAASGMVVTRAALWICGMQNRDGGWGAFDRNNDSLWLNKIPFSDMNAMCDPSSADVTGRVLEAFGQMMRESDKKSITDAGLVHRISAACKAALVYLANTQETTGAWYGRWGVNYIYGTSNVLCGLQFFRDGNGLVQDMIASAAAWLQSHQNQDGGWGETVDSYKDSSLAGQGPSTPSQTAWAIMGLLAAQGPNDKSITAAIEYLLRTQTTCPDIGGTWPEDRHTGTGFPNHFYFGYAFYRHYFPLMALGRYARAVCT</sequence>
<dbReference type="SFLD" id="SFLDG01016">
    <property type="entry name" value="Prenyltransferase_Like_2"/>
    <property type="match status" value="1"/>
</dbReference>
<dbReference type="EMBL" id="AZNH01000040">
    <property type="protein sequence ID" value="KID84591.1"/>
    <property type="molecule type" value="Genomic_DNA"/>
</dbReference>
<dbReference type="GO" id="GO:0016866">
    <property type="term" value="F:intramolecular transferase activity"/>
    <property type="evidence" value="ECO:0007669"/>
    <property type="project" value="InterPro"/>
</dbReference>
<evidence type="ECO:0000259" key="5">
    <source>
        <dbReference type="Pfam" id="PF13249"/>
    </source>
</evidence>
<comment type="caution">
    <text evidence="6">The sequence shown here is derived from an EMBL/GenBank/DDBJ whole genome shotgun (WGS) entry which is preliminary data.</text>
</comment>
<dbReference type="NCBIfam" id="TIGR01787">
    <property type="entry name" value="squalene_cyclas"/>
    <property type="match status" value="1"/>
</dbReference>
<comment type="similarity">
    <text evidence="3">Belongs to the terpene cyclase/mutase family.</text>
</comment>
<dbReference type="Proteomes" id="UP000031192">
    <property type="component" value="Unassembled WGS sequence"/>
</dbReference>
<dbReference type="Pfam" id="PF13243">
    <property type="entry name" value="SQHop_cyclase_C"/>
    <property type="match status" value="1"/>
</dbReference>
<dbReference type="GO" id="GO:0005811">
    <property type="term" value="C:lipid droplet"/>
    <property type="evidence" value="ECO:0007669"/>
    <property type="project" value="InterPro"/>
</dbReference>
<evidence type="ECO:0000313" key="6">
    <source>
        <dbReference type="EMBL" id="KID84591.1"/>
    </source>
</evidence>